<dbReference type="GO" id="GO:0070476">
    <property type="term" value="P:rRNA (guanine-N7)-methylation"/>
    <property type="evidence" value="ECO:0007669"/>
    <property type="project" value="TreeGrafter"/>
</dbReference>
<dbReference type="GO" id="GO:0046982">
    <property type="term" value="F:protein heterodimerization activity"/>
    <property type="evidence" value="ECO:0007669"/>
    <property type="project" value="InterPro"/>
</dbReference>
<dbReference type="InterPro" id="IPR039127">
    <property type="entry name" value="Trm112"/>
</dbReference>
<dbReference type="Proteomes" id="UP000267821">
    <property type="component" value="Unassembled WGS sequence"/>
</dbReference>
<dbReference type="EMBL" id="ML121547">
    <property type="protein sequence ID" value="RPB23333.1"/>
    <property type="molecule type" value="Genomic_DNA"/>
</dbReference>
<protein>
    <submittedName>
        <fullName evidence="1">Trm112p-domain-containing protein</fullName>
    </submittedName>
</protein>
<evidence type="ECO:0000313" key="1">
    <source>
        <dbReference type="EMBL" id="RPB23333.1"/>
    </source>
</evidence>
<dbReference type="InParanoid" id="A0A3N4LK76"/>
<dbReference type="OrthoDB" id="2187549at2759"/>
<dbReference type="FunCoup" id="A0A3N4LK76">
    <property type="interactions" value="845"/>
</dbReference>
<dbReference type="PANTHER" id="PTHR12773:SF0">
    <property type="entry name" value="MULTIFUNCTIONAL METHYLTRANSFERASE SUBUNIT TRM112-LIKE PROTEIN"/>
    <property type="match status" value="1"/>
</dbReference>
<proteinExistence type="predicted"/>
<name>A0A3N4LK76_9PEZI</name>
<dbReference type="GO" id="GO:0030488">
    <property type="term" value="P:tRNA methylation"/>
    <property type="evidence" value="ECO:0007669"/>
    <property type="project" value="TreeGrafter"/>
</dbReference>
<reference evidence="1 2" key="1">
    <citation type="journal article" date="2018" name="Nat. Ecol. Evol.">
        <title>Pezizomycetes genomes reveal the molecular basis of ectomycorrhizal truffle lifestyle.</title>
        <authorList>
            <person name="Murat C."/>
            <person name="Payen T."/>
            <person name="Noel B."/>
            <person name="Kuo A."/>
            <person name="Morin E."/>
            <person name="Chen J."/>
            <person name="Kohler A."/>
            <person name="Krizsan K."/>
            <person name="Balestrini R."/>
            <person name="Da Silva C."/>
            <person name="Montanini B."/>
            <person name="Hainaut M."/>
            <person name="Levati E."/>
            <person name="Barry K.W."/>
            <person name="Belfiori B."/>
            <person name="Cichocki N."/>
            <person name="Clum A."/>
            <person name="Dockter R.B."/>
            <person name="Fauchery L."/>
            <person name="Guy J."/>
            <person name="Iotti M."/>
            <person name="Le Tacon F."/>
            <person name="Lindquist E.A."/>
            <person name="Lipzen A."/>
            <person name="Malagnac F."/>
            <person name="Mello A."/>
            <person name="Molinier V."/>
            <person name="Miyauchi S."/>
            <person name="Poulain J."/>
            <person name="Riccioni C."/>
            <person name="Rubini A."/>
            <person name="Sitrit Y."/>
            <person name="Splivallo R."/>
            <person name="Traeger S."/>
            <person name="Wang M."/>
            <person name="Zifcakova L."/>
            <person name="Wipf D."/>
            <person name="Zambonelli A."/>
            <person name="Paolocci F."/>
            <person name="Nowrousian M."/>
            <person name="Ottonello S."/>
            <person name="Baldrian P."/>
            <person name="Spatafora J.W."/>
            <person name="Henrissat B."/>
            <person name="Nagy L.G."/>
            <person name="Aury J.M."/>
            <person name="Wincker P."/>
            <person name="Grigoriev I.V."/>
            <person name="Bonfante P."/>
            <person name="Martin F.M."/>
        </authorList>
    </citation>
    <scope>NUCLEOTIDE SEQUENCE [LARGE SCALE GENOMIC DNA]</scope>
    <source>
        <strain evidence="1 2">ATCC MYA-4762</strain>
    </source>
</reference>
<dbReference type="Gene3D" id="2.20.25.10">
    <property type="match status" value="1"/>
</dbReference>
<evidence type="ECO:0000313" key="2">
    <source>
        <dbReference type="Proteomes" id="UP000267821"/>
    </source>
</evidence>
<dbReference type="PANTHER" id="PTHR12773">
    <property type="entry name" value="UPF0315 PROTEIN-RELATED"/>
    <property type="match status" value="1"/>
</dbReference>
<sequence>MKLLTANFISCPVRTCKTSPTSFPLHFKDCELACDPDGNPYSRETLLGVLPRLEWDALRTSAGELGFTELPVEKPEGEVVGEEVLRRIWELLVQTHVVTGKMVCGNCAYEFGIQSGIANFLLPGHLV</sequence>
<gene>
    <name evidence="1" type="ORF">L211DRAFT_862355</name>
</gene>
<keyword evidence="2" id="KW-1185">Reference proteome</keyword>
<dbReference type="AlphaFoldDB" id="A0A3N4LK76"/>
<accession>A0A3N4LK76</accession>
<organism evidence="1 2">
    <name type="scientific">Terfezia boudieri ATCC MYA-4762</name>
    <dbReference type="NCBI Taxonomy" id="1051890"/>
    <lineage>
        <taxon>Eukaryota</taxon>
        <taxon>Fungi</taxon>
        <taxon>Dikarya</taxon>
        <taxon>Ascomycota</taxon>
        <taxon>Pezizomycotina</taxon>
        <taxon>Pezizomycetes</taxon>
        <taxon>Pezizales</taxon>
        <taxon>Pezizaceae</taxon>
        <taxon>Terfezia</taxon>
    </lineage>
</organism>
<dbReference type="STRING" id="1051890.A0A3N4LK76"/>